<dbReference type="SMART" id="SM00248">
    <property type="entry name" value="ANK"/>
    <property type="match status" value="4"/>
</dbReference>
<name>A0A8A1LIS3_AJEC8</name>
<dbReference type="AlphaFoldDB" id="A0A8A1LIS3"/>
<evidence type="ECO:0000256" key="4">
    <source>
        <dbReference type="SAM" id="MobiDB-lite"/>
    </source>
</evidence>
<feature type="domain" description="F-box" evidence="5">
    <location>
        <begin position="3"/>
        <end position="45"/>
    </location>
</feature>
<dbReference type="SUPFAM" id="SSF48403">
    <property type="entry name" value="Ankyrin repeat"/>
    <property type="match status" value="1"/>
</dbReference>
<evidence type="ECO:0000256" key="1">
    <source>
        <dbReference type="ARBA" id="ARBA00022737"/>
    </source>
</evidence>
<dbReference type="PROSITE" id="PS50297">
    <property type="entry name" value="ANK_REP_REGION"/>
    <property type="match status" value="1"/>
</dbReference>
<dbReference type="InterPro" id="IPR002110">
    <property type="entry name" value="Ankyrin_rpt"/>
</dbReference>
<dbReference type="Pfam" id="PF12937">
    <property type="entry name" value="F-box-like"/>
    <property type="match status" value="1"/>
</dbReference>
<dbReference type="InterPro" id="IPR036770">
    <property type="entry name" value="Ankyrin_rpt-contain_sf"/>
</dbReference>
<dbReference type="Pfam" id="PF00023">
    <property type="entry name" value="Ank"/>
    <property type="match status" value="1"/>
</dbReference>
<feature type="compositionally biased region" description="Polar residues" evidence="4">
    <location>
        <begin position="275"/>
        <end position="287"/>
    </location>
</feature>
<organism evidence="6 7">
    <name type="scientific">Ajellomyces capsulatus (strain H88)</name>
    <name type="common">Darling's disease fungus</name>
    <name type="synonym">Histoplasma capsulatum</name>
    <dbReference type="NCBI Taxonomy" id="544711"/>
    <lineage>
        <taxon>Eukaryota</taxon>
        <taxon>Fungi</taxon>
        <taxon>Dikarya</taxon>
        <taxon>Ascomycota</taxon>
        <taxon>Pezizomycotina</taxon>
        <taxon>Eurotiomycetes</taxon>
        <taxon>Eurotiomycetidae</taxon>
        <taxon>Onygenales</taxon>
        <taxon>Ajellomycetaceae</taxon>
        <taxon>Histoplasma</taxon>
    </lineage>
</organism>
<feature type="region of interest" description="Disordered" evidence="4">
    <location>
        <begin position="268"/>
        <end position="327"/>
    </location>
</feature>
<protein>
    <submittedName>
        <fullName evidence="6">Ankyrin repeat domain-containing protein</fullName>
    </submittedName>
</protein>
<dbReference type="VEuPathDB" id="FungiDB:I7I53_01234"/>
<evidence type="ECO:0000256" key="2">
    <source>
        <dbReference type="ARBA" id="ARBA00023043"/>
    </source>
</evidence>
<dbReference type="PANTHER" id="PTHR24134">
    <property type="entry name" value="ANKYRIN REPEAT-CONTAINING PROTEIN DDB_G0279043"/>
    <property type="match status" value="1"/>
</dbReference>
<sequence>MAFLNLPTELILNVADEILNNQDLSSLSQTCRDIHSLLTNYLYRRDAQSGNPQALFWAAYRGHASTARKALSHGANIHARDTSTTSFPNHFPGQSLSRRWDSCPTTLHFTPLQIATCYLRESMVRFLIQHGADAHGPFPAHHDGYPLHVVSSNGPTRLVKLLLEKGAEVDVRNSKGWTPLYCAVRRLLSTLTPDKESATRIRLLLDYGADPDAASKAGKSSRLLAKKCRDPYVRMMLLGGKAARVSLYEANLEGAIEEKGKLNCEVTNKLDNDNDMATSVAPSPVTESKSKRPRKRSQRQKQKRKQKTQLGGGHGNIEGTDEAKGVNIGSQVSMTPVQVDKLDGITADATAQRQQAWIKMRAEISRRELGPIMHKELSQPFSCLHSHIRLFRIKRKIECGSCSNASKQSFQCPDCEVVLCSNCVE</sequence>
<reference evidence="6" key="1">
    <citation type="submission" date="2021-01" db="EMBL/GenBank/DDBJ databases">
        <title>Chromosome-level genome assembly of a human fungal pathogen reveals clustering of transcriptionally co-regulated genes.</title>
        <authorList>
            <person name="Voorhies M."/>
            <person name="Cohen S."/>
            <person name="Shea T.P."/>
            <person name="Petrus S."/>
            <person name="Munoz J.F."/>
            <person name="Poplawski S."/>
            <person name="Goldman W.E."/>
            <person name="Michael T."/>
            <person name="Cuomo C.A."/>
            <person name="Sil A."/>
            <person name="Beyhan S."/>
        </authorList>
    </citation>
    <scope>NUCLEOTIDE SEQUENCE</scope>
    <source>
        <strain evidence="6">H88</strain>
    </source>
</reference>
<feature type="compositionally biased region" description="Basic residues" evidence="4">
    <location>
        <begin position="291"/>
        <end position="307"/>
    </location>
</feature>
<dbReference type="Pfam" id="PF13637">
    <property type="entry name" value="Ank_4"/>
    <property type="match status" value="1"/>
</dbReference>
<dbReference type="InterPro" id="IPR001810">
    <property type="entry name" value="F-box_dom"/>
</dbReference>
<gene>
    <name evidence="6" type="ORF">I7I53_01234</name>
</gene>
<keyword evidence="2 3" id="KW-0040">ANK repeat</keyword>
<dbReference type="PANTHER" id="PTHR24134:SF9">
    <property type="entry name" value="ANKYRIN REPEAT AND SOCS BOX PROTEIN 8"/>
    <property type="match status" value="1"/>
</dbReference>
<proteinExistence type="predicted"/>
<accession>A0A8A1LIS3</accession>
<feature type="repeat" description="ANK" evidence="3">
    <location>
        <begin position="142"/>
        <end position="174"/>
    </location>
</feature>
<evidence type="ECO:0000313" key="6">
    <source>
        <dbReference type="EMBL" id="QSS53846.1"/>
    </source>
</evidence>
<dbReference type="PROSITE" id="PS50088">
    <property type="entry name" value="ANK_REPEAT"/>
    <property type="match status" value="1"/>
</dbReference>
<dbReference type="EMBL" id="CP069104">
    <property type="protein sequence ID" value="QSS53846.1"/>
    <property type="molecule type" value="Genomic_DNA"/>
</dbReference>
<evidence type="ECO:0000256" key="3">
    <source>
        <dbReference type="PROSITE-ProRule" id="PRU00023"/>
    </source>
</evidence>
<dbReference type="Gene3D" id="1.25.40.20">
    <property type="entry name" value="Ankyrin repeat-containing domain"/>
    <property type="match status" value="2"/>
</dbReference>
<keyword evidence="1" id="KW-0677">Repeat</keyword>
<dbReference type="Proteomes" id="UP000663419">
    <property type="component" value="Chromosome 3"/>
</dbReference>
<evidence type="ECO:0000259" key="5">
    <source>
        <dbReference type="Pfam" id="PF12937"/>
    </source>
</evidence>
<evidence type="ECO:0000313" key="7">
    <source>
        <dbReference type="Proteomes" id="UP000663419"/>
    </source>
</evidence>